<sequence length="261" mass="25799">MHRSISKLKKKPLKRTLSSCHGKKKKEIVVKKRKVINVSCPRPKINVTPVPGPQGPQGPQGIPGPQGPAGAQGIPGPQGPAGAQGIPGPVGPAGPAGAPGPAGPTGPAGGIASFAFLCSTVSQTIAAAPTPGGQGGAVTFENPPVIGGTAVTFAAPSTIIINETGTYHISFEVFPTPGVNAFGLFFDPDAAGPAPATLVPCSNYGTNAGNQPYQGQVVATLTAGGVLTLNRMDNMGALTIQGAIGGGTPTVSASIVIERLA</sequence>
<name>G4HNX9_9BACL</name>
<feature type="region of interest" description="Disordered" evidence="1">
    <location>
        <begin position="1"/>
        <end position="25"/>
    </location>
</feature>
<dbReference type="PANTHER" id="PTHR24637">
    <property type="entry name" value="COLLAGEN"/>
    <property type="match status" value="1"/>
</dbReference>
<evidence type="ECO:0000313" key="2">
    <source>
        <dbReference type="EMBL" id="EHB50143.1"/>
    </source>
</evidence>
<evidence type="ECO:0000313" key="3">
    <source>
        <dbReference type="Proteomes" id="UP000003891"/>
    </source>
</evidence>
<dbReference type="PANTHER" id="PTHR24637:SF421">
    <property type="entry name" value="CUTICLE COLLAGEN DPY-2"/>
    <property type="match status" value="1"/>
</dbReference>
<keyword evidence="2" id="KW-0176">Collagen</keyword>
<reference evidence="2 3" key="1">
    <citation type="submission" date="2011-09" db="EMBL/GenBank/DDBJ databases">
        <title>The draft genome of Paenibacillus lactis 154.</title>
        <authorList>
            <consortium name="US DOE Joint Genome Institute (JGI-PGF)"/>
            <person name="Lucas S."/>
            <person name="Han J."/>
            <person name="Lapidus A."/>
            <person name="Cheng J.-F."/>
            <person name="Goodwin L."/>
            <person name="Pitluck S."/>
            <person name="Peters L."/>
            <person name="Land M.L."/>
            <person name="Hauser L."/>
            <person name="Siebers A."/>
            <person name="Thelen M."/>
            <person name="Hugenholtz P."/>
            <person name="Allgaier M."/>
            <person name="Woyke T.J."/>
        </authorList>
    </citation>
    <scope>NUCLEOTIDE SEQUENCE [LARGE SCALE GENOMIC DNA]</scope>
    <source>
        <strain evidence="2 3">154</strain>
    </source>
</reference>
<dbReference type="InterPro" id="IPR008983">
    <property type="entry name" value="Tumour_necrosis_fac-like_dom"/>
</dbReference>
<evidence type="ECO:0000256" key="1">
    <source>
        <dbReference type="SAM" id="MobiDB-lite"/>
    </source>
</evidence>
<dbReference type="Proteomes" id="UP000003891">
    <property type="component" value="Unassembled WGS sequence"/>
</dbReference>
<dbReference type="PATRIC" id="fig|743719.3.peg.5786"/>
<feature type="region of interest" description="Disordered" evidence="1">
    <location>
        <begin position="40"/>
        <end position="105"/>
    </location>
</feature>
<gene>
    <name evidence="2" type="ORF">PaelaDRAFT_5690</name>
</gene>
<feature type="compositionally biased region" description="Basic residues" evidence="1">
    <location>
        <begin position="1"/>
        <end position="14"/>
    </location>
</feature>
<dbReference type="InterPro" id="IPR008160">
    <property type="entry name" value="Collagen"/>
</dbReference>
<protein>
    <submittedName>
        <fullName evidence="2">Collagen triple helix repeat-containing protein</fullName>
    </submittedName>
</protein>
<dbReference type="AlphaFoldDB" id="G4HNX9"/>
<dbReference type="eggNOG" id="ENOG50333H4">
    <property type="taxonomic scope" value="Bacteria"/>
</dbReference>
<dbReference type="EMBL" id="AGIP01000022">
    <property type="protein sequence ID" value="EHB50143.1"/>
    <property type="molecule type" value="Genomic_DNA"/>
</dbReference>
<accession>G4HNX9</accession>
<dbReference type="STRING" id="743719.PaelaDRAFT_5690"/>
<proteinExistence type="predicted"/>
<dbReference type="Pfam" id="PF01391">
    <property type="entry name" value="Collagen"/>
    <property type="match status" value="1"/>
</dbReference>
<dbReference type="Gene3D" id="2.60.120.40">
    <property type="match status" value="1"/>
</dbReference>
<feature type="compositionally biased region" description="Low complexity" evidence="1">
    <location>
        <begin position="68"/>
        <end position="87"/>
    </location>
</feature>
<organism evidence="2 3">
    <name type="scientific">Paenibacillus lactis 154</name>
    <dbReference type="NCBI Taxonomy" id="743719"/>
    <lineage>
        <taxon>Bacteria</taxon>
        <taxon>Bacillati</taxon>
        <taxon>Bacillota</taxon>
        <taxon>Bacilli</taxon>
        <taxon>Bacillales</taxon>
        <taxon>Paenibacillaceae</taxon>
        <taxon>Paenibacillus</taxon>
    </lineage>
</organism>